<sequence length="153" mass="17669">MSPQHSVRLLNRDSGGRRSLRPPYPTKQPTKRALTCPINESSKWQTETETQPSRRQPRHWWVGTPQRDNPHQELTTMPPSKVLSQRARPHTHRTHDLQRSRPREGFHVAPGNKPIFLMPRLGGLGPTRLWPTGNLQMDFARIPTLVDKPTLPY</sequence>
<feature type="compositionally biased region" description="Basic and acidic residues" evidence="1">
    <location>
        <begin position="94"/>
        <end position="106"/>
    </location>
</feature>
<dbReference type="EMBL" id="OW240913">
    <property type="protein sequence ID" value="CAH2253819.1"/>
    <property type="molecule type" value="Genomic_DNA"/>
</dbReference>
<evidence type="ECO:0000313" key="3">
    <source>
        <dbReference type="Proteomes" id="UP001295444"/>
    </source>
</evidence>
<protein>
    <submittedName>
        <fullName evidence="2">Uncharacterized protein</fullName>
    </submittedName>
</protein>
<gene>
    <name evidence="2" type="ORF">PECUL_23A018376</name>
</gene>
<accession>A0AAD1VTX3</accession>
<evidence type="ECO:0000313" key="2">
    <source>
        <dbReference type="EMBL" id="CAH2253819.1"/>
    </source>
</evidence>
<reference evidence="2" key="1">
    <citation type="submission" date="2022-03" db="EMBL/GenBank/DDBJ databases">
        <authorList>
            <person name="Alioto T."/>
            <person name="Alioto T."/>
            <person name="Gomez Garrido J."/>
        </authorList>
    </citation>
    <scope>NUCLEOTIDE SEQUENCE</scope>
</reference>
<evidence type="ECO:0000256" key="1">
    <source>
        <dbReference type="SAM" id="MobiDB-lite"/>
    </source>
</evidence>
<feature type="compositionally biased region" description="Polar residues" evidence="1">
    <location>
        <begin position="38"/>
        <end position="54"/>
    </location>
</feature>
<feature type="region of interest" description="Disordered" evidence="1">
    <location>
        <begin position="1"/>
        <end position="111"/>
    </location>
</feature>
<proteinExistence type="predicted"/>
<dbReference type="AlphaFoldDB" id="A0AAD1VTX3"/>
<keyword evidence="3" id="KW-1185">Reference proteome</keyword>
<name>A0AAD1VTX3_PELCU</name>
<dbReference type="Proteomes" id="UP001295444">
    <property type="component" value="Chromosome 02"/>
</dbReference>
<organism evidence="2 3">
    <name type="scientific">Pelobates cultripes</name>
    <name type="common">Western spadefoot toad</name>
    <dbReference type="NCBI Taxonomy" id="61616"/>
    <lineage>
        <taxon>Eukaryota</taxon>
        <taxon>Metazoa</taxon>
        <taxon>Chordata</taxon>
        <taxon>Craniata</taxon>
        <taxon>Vertebrata</taxon>
        <taxon>Euteleostomi</taxon>
        <taxon>Amphibia</taxon>
        <taxon>Batrachia</taxon>
        <taxon>Anura</taxon>
        <taxon>Pelobatoidea</taxon>
        <taxon>Pelobatidae</taxon>
        <taxon>Pelobates</taxon>
    </lineage>
</organism>